<organism evidence="3 4">
    <name type="scientific">Streptomyces netropsis</name>
    <name type="common">Streptoverticillium netropsis</name>
    <dbReference type="NCBI Taxonomy" id="55404"/>
    <lineage>
        <taxon>Bacteria</taxon>
        <taxon>Bacillati</taxon>
        <taxon>Actinomycetota</taxon>
        <taxon>Actinomycetes</taxon>
        <taxon>Kitasatosporales</taxon>
        <taxon>Streptomycetaceae</taxon>
        <taxon>Streptomyces</taxon>
    </lineage>
</organism>
<keyword evidence="2" id="KW-0472">Membrane</keyword>
<dbReference type="EMBL" id="JACHJG010000001">
    <property type="protein sequence ID" value="MBB4884294.1"/>
    <property type="molecule type" value="Genomic_DNA"/>
</dbReference>
<evidence type="ECO:0000256" key="1">
    <source>
        <dbReference type="SAM" id="MobiDB-lite"/>
    </source>
</evidence>
<gene>
    <name evidence="3" type="ORF">FHS38_000303</name>
</gene>
<dbReference type="Proteomes" id="UP000556436">
    <property type="component" value="Unassembled WGS sequence"/>
</dbReference>
<keyword evidence="4" id="KW-1185">Reference proteome</keyword>
<protein>
    <submittedName>
        <fullName evidence="3">Uncharacterized protein</fullName>
    </submittedName>
</protein>
<accession>A0A7W7L699</accession>
<dbReference type="RefSeq" id="WP_184729831.1">
    <property type="nucleotide sequence ID" value="NZ_BMRW01000001.1"/>
</dbReference>
<keyword evidence="2" id="KW-0812">Transmembrane</keyword>
<evidence type="ECO:0000313" key="4">
    <source>
        <dbReference type="Proteomes" id="UP000556436"/>
    </source>
</evidence>
<name>A0A7W7L699_STRNE</name>
<feature type="transmembrane region" description="Helical" evidence="2">
    <location>
        <begin position="69"/>
        <end position="88"/>
    </location>
</feature>
<feature type="region of interest" description="Disordered" evidence="1">
    <location>
        <begin position="1"/>
        <end position="23"/>
    </location>
</feature>
<reference evidence="3 4" key="1">
    <citation type="submission" date="2020-08" db="EMBL/GenBank/DDBJ databases">
        <title>Genomic Encyclopedia of Type Strains, Phase III (KMG-III): the genomes of soil and plant-associated and newly described type strains.</title>
        <authorList>
            <person name="Whitman W."/>
        </authorList>
    </citation>
    <scope>NUCLEOTIDE SEQUENCE [LARGE SCALE GENOMIC DNA]</scope>
    <source>
        <strain evidence="3 4">CECT 3265</strain>
    </source>
</reference>
<sequence>MDGPRDPPEGPPEGAPGSGDDEYRSVVFDESFVRAARLQEFSAQERMVDHAHAVRSRHVWARIGASRQVLVLILLITMAFGTAVYMGLRHPYEEPRPPTAEALRTTLVPLAPRDPVPGGISARELLDHSPAAQFRDGEEGINLPPARRTQHFSESLVMTALATAKEYTLKSALDRATLTGGAQRGVRLLLDPSQLDQFDRSFTKPVDDGRHAATGWLVRFDPTQIALADVPVRTQGTFSLTETTPGTLEVAADHTFVYAVHAVRAGGGQHAGEPGQGEDRASLFTVRRQMRFRFDRDDLQGHHVEVLQSHVQAGPQSCSADDASHLRPLLAGQRAGTDRPADTDPYATGRESAALCGVMAPSAQPSLPGAS</sequence>
<evidence type="ECO:0000256" key="2">
    <source>
        <dbReference type="SAM" id="Phobius"/>
    </source>
</evidence>
<dbReference type="AlphaFoldDB" id="A0A7W7L699"/>
<proteinExistence type="predicted"/>
<keyword evidence="2" id="KW-1133">Transmembrane helix</keyword>
<comment type="caution">
    <text evidence="3">The sequence shown here is derived from an EMBL/GenBank/DDBJ whole genome shotgun (WGS) entry which is preliminary data.</text>
</comment>
<evidence type="ECO:0000313" key="3">
    <source>
        <dbReference type="EMBL" id="MBB4884294.1"/>
    </source>
</evidence>